<sequence length="353" mass="38734">MKVFRAMAALILGAALAPLVPALDARAEVDVYSTAGHHEVNGRQWYTECEPYSQTTRCRTSIFASYVVYRDGQYVTQRDWLFNNLTYLPSPRTMWTTNPLGNNGEWTAKDGRKWRTECDTAATGRNGCRSYTEAKVVEQYNLSANVVGYRTVTKWLFNNIVRFGPITYPALQGGDALIGDPGLFECLADAAGVAHNHTAIPQSRLQNVVELDCYNRGIESLDDLGFAQLPNLEVADFSSNWLTTLDGLPYLPSLLLLDASDNELTEVGDLSSLSSLVVLAVADNHLTSVEGLSSERLQLAALDVRGNDITTVAPLADAWSLEELYVEDNPITDLDALAALIDAGLWLDVLHGE</sequence>
<dbReference type="PANTHER" id="PTHR46652">
    <property type="entry name" value="LEUCINE-RICH REPEAT AND IQ DOMAIN-CONTAINING PROTEIN 1-RELATED"/>
    <property type="match status" value="1"/>
</dbReference>
<reference evidence="3 4" key="1">
    <citation type="journal article" date="2016" name="Int. J. Syst. Evol. Microbiol.">
        <title>Tessaracoccus flavus sp. nov., isolated from the drainage system of a lindane-producing factory.</title>
        <authorList>
            <person name="Kumari R."/>
            <person name="Singh P."/>
            <person name="Schumann P."/>
            <person name="Lal R."/>
        </authorList>
    </citation>
    <scope>NUCLEOTIDE SEQUENCE [LARGE SCALE GENOMIC DNA]</scope>
    <source>
        <strain evidence="3 4">RP1T</strain>
    </source>
</reference>
<keyword evidence="1" id="KW-0433">Leucine-rich repeat</keyword>
<gene>
    <name evidence="3" type="ORF">RPIT_14410</name>
</gene>
<dbReference type="RefSeq" id="WP_077344057.1">
    <property type="nucleotide sequence ID" value="NZ_CP019605.1"/>
</dbReference>
<protein>
    <submittedName>
        <fullName evidence="3">Uncharacterized protein</fullName>
    </submittedName>
</protein>
<name>A0A1Q2CIB6_9ACTN</name>
<dbReference type="KEGG" id="tfl:RPIT_14410"/>
<keyword evidence="4" id="KW-1185">Reference proteome</keyword>
<dbReference type="STRING" id="1610493.RPIT_14410"/>
<dbReference type="InterPro" id="IPR032675">
    <property type="entry name" value="LRR_dom_sf"/>
</dbReference>
<evidence type="ECO:0000256" key="2">
    <source>
        <dbReference type="ARBA" id="ARBA00022737"/>
    </source>
</evidence>
<dbReference type="EMBL" id="CP019605">
    <property type="protein sequence ID" value="AQP45852.1"/>
    <property type="molecule type" value="Genomic_DNA"/>
</dbReference>
<dbReference type="OrthoDB" id="3734448at2"/>
<proteinExistence type="predicted"/>
<dbReference type="PROSITE" id="PS51450">
    <property type="entry name" value="LRR"/>
    <property type="match status" value="3"/>
</dbReference>
<evidence type="ECO:0000313" key="3">
    <source>
        <dbReference type="EMBL" id="AQP45852.1"/>
    </source>
</evidence>
<dbReference type="Proteomes" id="UP000188324">
    <property type="component" value="Chromosome"/>
</dbReference>
<dbReference type="Gene3D" id="3.80.10.10">
    <property type="entry name" value="Ribonuclease Inhibitor"/>
    <property type="match status" value="1"/>
</dbReference>
<accession>A0A1Q2CIB6</accession>
<dbReference type="SUPFAM" id="SSF52075">
    <property type="entry name" value="Outer arm dynein light chain 1"/>
    <property type="match status" value="1"/>
</dbReference>
<dbReference type="PANTHER" id="PTHR46652:SF3">
    <property type="entry name" value="LEUCINE-RICH REPEAT-CONTAINING PROTEIN 9"/>
    <property type="match status" value="1"/>
</dbReference>
<evidence type="ECO:0000256" key="1">
    <source>
        <dbReference type="ARBA" id="ARBA00022614"/>
    </source>
</evidence>
<dbReference type="AlphaFoldDB" id="A0A1Q2CIB6"/>
<dbReference type="InterPro" id="IPR050836">
    <property type="entry name" value="SDS22/Internalin_LRR"/>
</dbReference>
<keyword evidence="2" id="KW-0677">Repeat</keyword>
<organism evidence="3 4">
    <name type="scientific">Tessaracoccus flavus</name>
    <dbReference type="NCBI Taxonomy" id="1610493"/>
    <lineage>
        <taxon>Bacteria</taxon>
        <taxon>Bacillati</taxon>
        <taxon>Actinomycetota</taxon>
        <taxon>Actinomycetes</taxon>
        <taxon>Propionibacteriales</taxon>
        <taxon>Propionibacteriaceae</taxon>
        <taxon>Tessaracoccus</taxon>
    </lineage>
</organism>
<evidence type="ECO:0000313" key="4">
    <source>
        <dbReference type="Proteomes" id="UP000188324"/>
    </source>
</evidence>
<dbReference type="InterPro" id="IPR001611">
    <property type="entry name" value="Leu-rich_rpt"/>
</dbReference>